<dbReference type="InterPro" id="IPR001343">
    <property type="entry name" value="Hemolysn_Ca-bd"/>
</dbReference>
<dbReference type="Pfam" id="PF00353">
    <property type="entry name" value="HemolysinCabind"/>
    <property type="match status" value="3"/>
</dbReference>
<gene>
    <name evidence="5" type="ORF">SAMN02745753_04648</name>
</gene>
<dbReference type="EMBL" id="FQVF01000038">
    <property type="protein sequence ID" value="SHG88124.1"/>
    <property type="molecule type" value="Genomic_DNA"/>
</dbReference>
<dbReference type="NCBIfam" id="TIGR01965">
    <property type="entry name" value="VCBS_repeat"/>
    <property type="match status" value="1"/>
</dbReference>
<evidence type="ECO:0000256" key="1">
    <source>
        <dbReference type="ARBA" id="ARBA00004613"/>
    </source>
</evidence>
<sequence>AGLVDGAITVKADVTDTAGNPATDSEVATLDVVATAAPIVGIVDDENDDGLISKAELGNDGVQVSVTVDGKELEVGANSSVTLSITNNGVVSVVSLSLMANDDGSYKVISSDENDTRTYSYSNNTITWSETVAEGASIDVIATQTDNAGNVSDEGRDSAVVDNFTYTEADTANGIEDNVLSVNADNGVLSNDSDLDGGLTVASFTVNGVSYDVDAITPVAVVIKDGTGDDAKEVGSLTLRADGSYEFVPTANWSGDVPTVTYTTSTGESADLDINVVPVADAPKVELTITALESNDDSNAGDITQVNGGSGQPGGFDVQNGQIVKIGDGVNLWLTKGDPEPEVIGTGSIKYYTDGNPHGEAGKSDIFVVHPDSGWFYTQSDWNGREELRDLNSVLGGSVSQQSSDAMKDYIFLSGDTTGFDVSFGPNNRNSNFNTIDSIVVKYDNQTLISGSNQIEGVIYGNGTLGGPNQEDTTTETIATSQEFLIDVSAELTDRDGSETLSGITLTGIPDGVDVELVGAPDGVELSHNGSEWVISNPDGKDLTDIQLKMTVPQNSDAFTITAKATSTEGVGGDSAIGSATAMDTAPIITVDADVLAGLDVLTDDSYLRTADESVSTEVDFSSAFDVGYGTDGRGDVTYEIKLEDSSVVTGLIMTKTGEAISLSLDGGKLVGLTDSGVKVFEVTLDADGKVSMTQYEAVSHPDGTQDNEEITLEGLGVKLQVTATDADSNTSDADVATTEIDLGAHLKFADDGVSISQNAVPEDGYHVSTEGVTQVVTGSYSFAVTGAAWSASDSASSGHTLSQSDIANYQASGFTIKAIGLNGQEATVFETDYRGLSVQSHDVGSSVELPSEIAVRGGVSEQLIFKLEPGHLAFGINVQLSSLFTKGSQSDSEDEIAKVEFYRDGVLVGSSNNFVADASGGSLDLANLDSVPGGFDEVRFMAVDNGTGSGFSDNSDFAVRSISFIGADSAQPIASATGQVEANSADGIGDFKLTGLVDDLGYTVTLSDDGHTLKAVDEDNKPVFEIKMSGETGTWDVLQYQEMTQDIQFTVKAVDNDGDSATTVVSLGTERVNSAPELTFVDGSDSAVISEEGLADGNPDTVGDSDTTNNVTATGTFTVSDVDSDDTLTVSLVAPTEVIKSGGVTLVWTTDSSGDLVAKAGDTEIIRVALTDTDGQHGYVVTLSGPVDHADATSEDTASINFGIAVNDGSTTSTKEVTLTVEDDMPITATLGSVSADLTATVNTLAIGGLTVGWSNAQGGNNAINNALSGHDDVVSWGQDSAAQKSNYTFDDNNNLIGTTSVPVDTEFSLGTFTHNNFAINAGTSINSVNLDLSFDVVINGHHETINHTIKFNHKETPNDGTAEQNRDEITIDDASKKVEVEIGGAKYTFEITGFVDSEDKMVTANQVLYTKEGESNTFTLKAQIVSDNDAPDLTGKVDYDFGADGAAQTDAVVWNNGNNVITNSSGDTEVKGEFGVLIVKADGSYTYHLDQAAYNQLGDNDKKTEVFSYTLKDGDGDTSSSNLTINIKGELAEQRVNLLPEATDETVTLDIGSVSTNLVLTLDVSGSMVEGNVGNTGKTRFEIAQDSLISTIKSYQAMGETNINLTLFGASAKNIGWMSADSAIDYINKLVVTYPNYYVRHDGVDLDIDAGTDYLHAINGTTSIDFTGHGADQTVGYFITDGDPQTNQHSVNDSNDEAIINWKAFVDQNYNDLNVVGIGSNVSDKYLKPLQVEEGKSPLIVSNESGLQVTLVNTVQASVSGDVSDNVTHGNGATSYDSIKVGDITYTIDGSNGTTKFPSGGIALDGQGVLVFDFQTGKYTYTVGAEEFSDDTVKTFNVNASDEDGDSVSLTVAINVNPEQTFFEGVASSLMTETKKAIEDNAGGQDNDQVYKDYDFSDGRYFDTDNSGTIEGNSFNNTIYGNNGNDHILGDDGSDTLYGGNDNDWLEGGNGLDKLYGDSGNDLLDGGSGNDYLSGGAGNDILIGGAGDDSLLGGEGNDVLIGGAGNDQLTGGAGRDLFILDHDSKDTITDFNANDDALDLTDLLSGAEGKPGEDASEDAIASFLKDHVSKDSSSSLTVSDGSGHGATVNLDSASTADSIKVIYNDQEYNINIDG</sequence>
<dbReference type="InterPro" id="IPR047995">
    <property type="entry name" value="Choice_anch_K"/>
</dbReference>
<name>A0A1M5NEW9_9GAMM</name>
<accession>A0A1M5NEW9</accession>
<organism evidence="5 6">
    <name type="scientific">Marinomonas polaris DSM 16579</name>
    <dbReference type="NCBI Taxonomy" id="1122206"/>
    <lineage>
        <taxon>Bacteria</taxon>
        <taxon>Pseudomonadati</taxon>
        <taxon>Pseudomonadota</taxon>
        <taxon>Gammaproteobacteria</taxon>
        <taxon>Oceanospirillales</taxon>
        <taxon>Oceanospirillaceae</taxon>
        <taxon>Marinomonas</taxon>
    </lineage>
</organism>
<proteinExistence type="predicted"/>
<dbReference type="Gene3D" id="2.60.40.1200">
    <property type="match status" value="1"/>
</dbReference>
<dbReference type="InterPro" id="IPR043824">
    <property type="entry name" value="DUF5801"/>
</dbReference>
<dbReference type="InterPro" id="IPR010221">
    <property type="entry name" value="VCBS_dom"/>
</dbReference>
<dbReference type="InterPro" id="IPR011049">
    <property type="entry name" value="Serralysin-like_metalloprot_C"/>
</dbReference>
<dbReference type="PANTHER" id="PTHR38340:SF1">
    <property type="entry name" value="S-LAYER PROTEIN"/>
    <property type="match status" value="1"/>
</dbReference>
<dbReference type="NCBIfam" id="NF038131">
    <property type="entry name" value="choice_anch_K"/>
    <property type="match status" value="1"/>
</dbReference>
<comment type="subcellular location">
    <subcellularLocation>
        <location evidence="1">Secreted</location>
    </subcellularLocation>
</comment>
<evidence type="ECO:0000256" key="2">
    <source>
        <dbReference type="ARBA" id="ARBA00022525"/>
    </source>
</evidence>
<dbReference type="InterPro" id="IPR036465">
    <property type="entry name" value="vWFA_dom_sf"/>
</dbReference>
<evidence type="ECO:0000313" key="6">
    <source>
        <dbReference type="Proteomes" id="UP000184517"/>
    </source>
</evidence>
<keyword evidence="3" id="KW-0106">Calcium</keyword>
<dbReference type="PRINTS" id="PR00313">
    <property type="entry name" value="CABNDNGRPT"/>
</dbReference>
<protein>
    <submittedName>
        <fullName evidence="5">Hemolysin-type calcium-binding repeat-containing protein</fullName>
    </submittedName>
</protein>
<evidence type="ECO:0000313" key="5">
    <source>
        <dbReference type="EMBL" id="SHG88124.1"/>
    </source>
</evidence>
<dbReference type="PROSITE" id="PS00330">
    <property type="entry name" value="HEMOLYSIN_CALCIUM"/>
    <property type="match status" value="4"/>
</dbReference>
<dbReference type="SUPFAM" id="SSF51120">
    <property type="entry name" value="beta-Roll"/>
    <property type="match status" value="2"/>
</dbReference>
<keyword evidence="6" id="KW-1185">Reference proteome</keyword>
<evidence type="ECO:0000259" key="4">
    <source>
        <dbReference type="PROSITE" id="PS50234"/>
    </source>
</evidence>
<dbReference type="GO" id="GO:0005509">
    <property type="term" value="F:calcium ion binding"/>
    <property type="evidence" value="ECO:0007669"/>
    <property type="project" value="InterPro"/>
</dbReference>
<dbReference type="GO" id="GO:0005576">
    <property type="term" value="C:extracellular region"/>
    <property type="evidence" value="ECO:0007669"/>
    <property type="project" value="UniProtKB-SubCell"/>
</dbReference>
<feature type="domain" description="VWFA" evidence="4">
    <location>
        <begin position="1559"/>
        <end position="1757"/>
    </location>
</feature>
<feature type="non-terminal residue" evidence="5">
    <location>
        <position position="1"/>
    </location>
</feature>
<dbReference type="STRING" id="1122206.SAMN02745753_04648"/>
<dbReference type="InterPro" id="IPR050557">
    <property type="entry name" value="RTX_toxin/Mannuronan_C5-epim"/>
</dbReference>
<dbReference type="Gene3D" id="2.150.10.10">
    <property type="entry name" value="Serralysin-like metalloprotease, C-terminal"/>
    <property type="match status" value="2"/>
</dbReference>
<dbReference type="PROSITE" id="PS00018">
    <property type="entry name" value="EF_HAND_1"/>
    <property type="match status" value="1"/>
</dbReference>
<dbReference type="InterPro" id="IPR018511">
    <property type="entry name" value="Hemolysin-typ_Ca-bd_CS"/>
</dbReference>
<evidence type="ECO:0000256" key="3">
    <source>
        <dbReference type="ARBA" id="ARBA00022837"/>
    </source>
</evidence>
<dbReference type="InterPro" id="IPR018247">
    <property type="entry name" value="EF_Hand_1_Ca_BS"/>
</dbReference>
<dbReference type="PROSITE" id="PS50234">
    <property type="entry name" value="VWFA"/>
    <property type="match status" value="1"/>
</dbReference>
<dbReference type="SUPFAM" id="SSF53300">
    <property type="entry name" value="vWA-like"/>
    <property type="match status" value="1"/>
</dbReference>
<keyword evidence="2" id="KW-0964">Secreted</keyword>
<dbReference type="PANTHER" id="PTHR38340">
    <property type="entry name" value="S-LAYER PROTEIN"/>
    <property type="match status" value="1"/>
</dbReference>
<dbReference type="Proteomes" id="UP000184517">
    <property type="component" value="Unassembled WGS sequence"/>
</dbReference>
<reference evidence="6" key="1">
    <citation type="submission" date="2016-11" db="EMBL/GenBank/DDBJ databases">
        <authorList>
            <person name="Varghese N."/>
            <person name="Submissions S."/>
        </authorList>
    </citation>
    <scope>NUCLEOTIDE SEQUENCE [LARGE SCALE GENOMIC DNA]</scope>
    <source>
        <strain evidence="6">DSM 16579</strain>
    </source>
</reference>
<dbReference type="Pfam" id="PF19116">
    <property type="entry name" value="DUF5801"/>
    <property type="match status" value="1"/>
</dbReference>
<dbReference type="InterPro" id="IPR002035">
    <property type="entry name" value="VWF_A"/>
</dbReference>